<gene>
    <name evidence="2" type="ORF">Tci_428929</name>
</gene>
<evidence type="ECO:0008006" key="3">
    <source>
        <dbReference type="Google" id="ProtNLM"/>
    </source>
</evidence>
<dbReference type="EMBL" id="BKCJ010189780">
    <property type="protein sequence ID" value="GEY56955.1"/>
    <property type="molecule type" value="Genomic_DNA"/>
</dbReference>
<evidence type="ECO:0000256" key="1">
    <source>
        <dbReference type="SAM" id="MobiDB-lite"/>
    </source>
</evidence>
<feature type="compositionally biased region" description="Basic residues" evidence="1">
    <location>
        <begin position="160"/>
        <end position="173"/>
    </location>
</feature>
<evidence type="ECO:0000313" key="2">
    <source>
        <dbReference type="EMBL" id="GEY56955.1"/>
    </source>
</evidence>
<feature type="compositionally biased region" description="Polar residues" evidence="1">
    <location>
        <begin position="443"/>
        <end position="453"/>
    </location>
</feature>
<accession>A0A699HQH9</accession>
<feature type="region of interest" description="Disordered" evidence="1">
    <location>
        <begin position="223"/>
        <end position="270"/>
    </location>
</feature>
<name>A0A699HQH9_TANCI</name>
<dbReference type="AlphaFoldDB" id="A0A699HQH9"/>
<comment type="caution">
    <text evidence="2">The sequence shown here is derived from an EMBL/GenBank/DDBJ whole genome shotgun (WGS) entry which is preliminary data.</text>
</comment>
<feature type="region of interest" description="Disordered" evidence="1">
    <location>
        <begin position="125"/>
        <end position="200"/>
    </location>
</feature>
<feature type="compositionally biased region" description="Pro residues" evidence="1">
    <location>
        <begin position="426"/>
        <end position="439"/>
    </location>
</feature>
<sequence length="728" mass="81923">MADVNVNAPTDQAPTMAPPTHTNDQILPHIRWVPIGKSNCYLDVESKHKFHSRPDSPLHLPNEEPVLGYLKFSAKGTKREVFGMPIPNKLITVDIQGEPYYKEYLEKVASIKDILTMGLNRFFTKGSDPDSPALKPAKATKKSKLSAPKADLMPPPSPARRSKRGLVTKRRKPTSSLRSVDESVDEGIPEKEPKFDDEEVDVQRALEESLKSVYDAPRGPLPLVVIREPDSGKYQPLPETPKKKSPADQSIFQRRTSTPTESSSHDESSSLYVELGLTDSEVESDEDVPGIDAEVQDEGHAGSNPDPEQMDEGFTATAYPNVQENLKQIVEEHVILEEPAISTGTLSSLQHLAKDLSFDLPEADMKEILHQQMWETNSYKAHEDHMMLYEALEKSMNHDHTDELIKDLAEARKKKKKRRDSLKMPPGSPPYQPPPPLPPAGQSHGSTTPSSSKITSLVEYKAWITTDTRIKPSISSTSEDLHMDVDMAPNAQVHSSDDEDIKNAHIPKNNWASALASAYLPPPEDSLLAMNQLLTDSVDGSIIRHNVSKPLPLGGPPGQTCVANLEDERGLDPDVGLEQMVPDQMWIEEKCKYDIAAMYGISHWWFQRKQFYIDRHTSEGDRKAVRTHIQILSVVKIEVFSMYGYAYIKKIVLHRADLNEHIIVERDFKYLYPSDFKDLYLLNLQGHLNHLPPKDKKILTAAVNLWTRHLVIRQHVEDFLLGIESYQT</sequence>
<feature type="region of interest" description="Disordered" evidence="1">
    <location>
        <begin position="411"/>
        <end position="453"/>
    </location>
</feature>
<protein>
    <recommendedName>
        <fullName evidence="3">Histone deacetylase 14</fullName>
    </recommendedName>
</protein>
<feature type="region of interest" description="Disordered" evidence="1">
    <location>
        <begin position="1"/>
        <end position="22"/>
    </location>
</feature>
<proteinExistence type="predicted"/>
<organism evidence="2">
    <name type="scientific">Tanacetum cinerariifolium</name>
    <name type="common">Dalmatian daisy</name>
    <name type="synonym">Chrysanthemum cinerariifolium</name>
    <dbReference type="NCBI Taxonomy" id="118510"/>
    <lineage>
        <taxon>Eukaryota</taxon>
        <taxon>Viridiplantae</taxon>
        <taxon>Streptophyta</taxon>
        <taxon>Embryophyta</taxon>
        <taxon>Tracheophyta</taxon>
        <taxon>Spermatophyta</taxon>
        <taxon>Magnoliopsida</taxon>
        <taxon>eudicotyledons</taxon>
        <taxon>Gunneridae</taxon>
        <taxon>Pentapetalae</taxon>
        <taxon>asterids</taxon>
        <taxon>campanulids</taxon>
        <taxon>Asterales</taxon>
        <taxon>Asteraceae</taxon>
        <taxon>Asteroideae</taxon>
        <taxon>Anthemideae</taxon>
        <taxon>Anthemidinae</taxon>
        <taxon>Tanacetum</taxon>
    </lineage>
</organism>
<reference evidence="2" key="1">
    <citation type="journal article" date="2019" name="Sci. Rep.">
        <title>Draft genome of Tanacetum cinerariifolium, the natural source of mosquito coil.</title>
        <authorList>
            <person name="Yamashiro T."/>
            <person name="Shiraishi A."/>
            <person name="Satake H."/>
            <person name="Nakayama K."/>
        </authorList>
    </citation>
    <scope>NUCLEOTIDE SEQUENCE</scope>
</reference>